<name>A0A445MSJ2_9BACT</name>
<dbReference type="InterPro" id="IPR038161">
    <property type="entry name" value="VirB9/CagX/TrbG_C_sf"/>
</dbReference>
<dbReference type="InterPro" id="IPR033645">
    <property type="entry name" value="VirB9/CagX/TrbG_C"/>
</dbReference>
<accession>A0A445MSJ2</accession>
<dbReference type="EMBL" id="OJIN01000043">
    <property type="protein sequence ID" value="SPD72437.1"/>
    <property type="molecule type" value="Genomic_DNA"/>
</dbReference>
<evidence type="ECO:0000256" key="2">
    <source>
        <dbReference type="ARBA" id="ARBA00022729"/>
    </source>
</evidence>
<protein>
    <submittedName>
        <fullName evidence="4">P-type conjugative transfer protein TrbG</fullName>
    </submittedName>
</protein>
<dbReference type="NCBIfam" id="TIGR02775">
    <property type="entry name" value="TrbG_Ti"/>
    <property type="match status" value="1"/>
</dbReference>
<dbReference type="Gene3D" id="2.60.40.2500">
    <property type="match status" value="1"/>
</dbReference>
<dbReference type="InterPro" id="IPR010258">
    <property type="entry name" value="Conjugal_tfr_TrbG/VirB9/CagX"/>
</dbReference>
<dbReference type="PROSITE" id="PS51257">
    <property type="entry name" value="PROKAR_LIPOPROTEIN"/>
    <property type="match status" value="1"/>
</dbReference>
<comment type="similarity">
    <text evidence="1">Belongs to the TrbG/VirB9 family.</text>
</comment>
<reference evidence="4" key="1">
    <citation type="submission" date="2018-01" db="EMBL/GenBank/DDBJ databases">
        <authorList>
            <person name="Regsiter A."/>
            <person name="William W."/>
        </authorList>
    </citation>
    <scope>NUCLEOTIDE SEQUENCE</scope>
    <source>
        <strain evidence="4">TRIP AH-1</strain>
    </source>
</reference>
<dbReference type="CDD" id="cd06911">
    <property type="entry name" value="VirB9_CagX_TrbG"/>
    <property type="match status" value="1"/>
</dbReference>
<evidence type="ECO:0000313" key="4">
    <source>
        <dbReference type="EMBL" id="SPD72437.1"/>
    </source>
</evidence>
<evidence type="ECO:0000256" key="3">
    <source>
        <dbReference type="SAM" id="Phobius"/>
    </source>
</evidence>
<dbReference type="AlphaFoldDB" id="A0A445MSJ2"/>
<keyword evidence="3" id="KW-1133">Transmembrane helix</keyword>
<evidence type="ECO:0000256" key="1">
    <source>
        <dbReference type="ARBA" id="ARBA00006135"/>
    </source>
</evidence>
<organism evidence="4">
    <name type="scientific">uncultured Desulfobacterium sp</name>
    <dbReference type="NCBI Taxonomy" id="201089"/>
    <lineage>
        <taxon>Bacteria</taxon>
        <taxon>Pseudomonadati</taxon>
        <taxon>Thermodesulfobacteriota</taxon>
        <taxon>Desulfobacteria</taxon>
        <taxon>Desulfobacterales</taxon>
        <taxon>Desulfobacteriaceae</taxon>
        <taxon>Desulfobacterium</taxon>
        <taxon>environmental samples</taxon>
    </lineage>
</organism>
<dbReference type="Pfam" id="PF03524">
    <property type="entry name" value="CagX"/>
    <property type="match status" value="1"/>
</dbReference>
<dbReference type="InterPro" id="IPR014142">
    <property type="entry name" value="TrbG_Ti"/>
</dbReference>
<proteinExistence type="inferred from homology"/>
<keyword evidence="3" id="KW-0472">Membrane</keyword>
<gene>
    <name evidence="4" type="ORF">PITCH_A1370004</name>
</gene>
<sequence length="335" mass="38157">MLLGRIFLAFIYLMAIANFFLVGCAHRPANISYVEAVKKPEPDPPVKIIETPVPLPLPNQLKPVEVPSEASKLEAKKKPYEVIEEANKGAKQHPEGQDYFNSIMQYTYAPGALYQVYCAPLKLTDIQLQPGEEILGKPACGDTIRWVLGLGLSQSEGQTQQHIYLKPTKPGLQTSLNINTNRRSYLFEIHSYTKTYMAAVSFRYPHDELTMAISEQTKKEEANKVVTSPVVSLENLNFGYIVKVFKGRAASWLPLRVFDDGVKTFIQFPKDMPEAPVLFVLSDKNEMQLVNYRVRNEFYIVDRLFNKAEFRLGRDGRDIVRIFRTEKLSSNRNAF</sequence>
<feature type="transmembrane region" description="Helical" evidence="3">
    <location>
        <begin position="6"/>
        <end position="25"/>
    </location>
</feature>
<keyword evidence="2" id="KW-0732">Signal</keyword>
<keyword evidence="3" id="KW-0812">Transmembrane</keyword>